<keyword evidence="2" id="KW-0012">Acyltransferase</keyword>
<dbReference type="Pfam" id="PF00583">
    <property type="entry name" value="Acetyltransf_1"/>
    <property type="match status" value="1"/>
</dbReference>
<dbReference type="InterPro" id="IPR000182">
    <property type="entry name" value="GNAT_dom"/>
</dbReference>
<keyword evidence="3" id="KW-1185">Reference proteome</keyword>
<proteinExistence type="predicted"/>
<comment type="caution">
    <text evidence="2">The sequence shown here is derived from an EMBL/GenBank/DDBJ whole genome shotgun (WGS) entry which is preliminary data.</text>
</comment>
<dbReference type="Proteomes" id="UP001594288">
    <property type="component" value="Unassembled WGS sequence"/>
</dbReference>
<name>A0ABV6YPA0_UNCEI</name>
<dbReference type="EC" id="2.3.-.-" evidence="2"/>
<protein>
    <submittedName>
        <fullName evidence="2">GNAT family N-acetyltransferase</fullName>
        <ecNumber evidence="2">2.3.-.-</ecNumber>
    </submittedName>
</protein>
<dbReference type="Gene3D" id="3.40.630.30">
    <property type="match status" value="1"/>
</dbReference>
<dbReference type="SUPFAM" id="SSF55729">
    <property type="entry name" value="Acyl-CoA N-acyltransferases (Nat)"/>
    <property type="match status" value="1"/>
</dbReference>
<feature type="domain" description="N-acetyltransferase" evidence="1">
    <location>
        <begin position="2"/>
        <end position="129"/>
    </location>
</feature>
<evidence type="ECO:0000259" key="1">
    <source>
        <dbReference type="PROSITE" id="PS51186"/>
    </source>
</evidence>
<evidence type="ECO:0000313" key="2">
    <source>
        <dbReference type="EMBL" id="MFC1799892.1"/>
    </source>
</evidence>
<organism evidence="2 3">
    <name type="scientific">Eiseniibacteriota bacterium</name>
    <dbReference type="NCBI Taxonomy" id="2212470"/>
    <lineage>
        <taxon>Bacteria</taxon>
        <taxon>Candidatus Eiseniibacteriota</taxon>
    </lineage>
</organism>
<dbReference type="GO" id="GO:0016746">
    <property type="term" value="F:acyltransferase activity"/>
    <property type="evidence" value="ECO:0007669"/>
    <property type="project" value="UniProtKB-KW"/>
</dbReference>
<dbReference type="CDD" id="cd04301">
    <property type="entry name" value="NAT_SF"/>
    <property type="match status" value="1"/>
</dbReference>
<reference evidence="2 3" key="1">
    <citation type="submission" date="2024-09" db="EMBL/GenBank/DDBJ databases">
        <authorList>
            <person name="D'Angelo T."/>
        </authorList>
    </citation>
    <scope>NUCLEOTIDE SEQUENCE [LARGE SCALE GENOMIC DNA]</scope>
    <source>
        <strain evidence="2">SAG AM-311-F02</strain>
    </source>
</reference>
<dbReference type="EMBL" id="JBHPEI010000040">
    <property type="protein sequence ID" value="MFC1799892.1"/>
    <property type="molecule type" value="Genomic_DNA"/>
</dbReference>
<gene>
    <name evidence="2" type="ORF">ACFL2Z_03170</name>
</gene>
<keyword evidence="2" id="KW-0808">Transferase</keyword>
<dbReference type="InterPro" id="IPR016181">
    <property type="entry name" value="Acyl_CoA_acyltransferase"/>
</dbReference>
<accession>A0ABV6YPA0</accession>
<dbReference type="PROSITE" id="PS51186">
    <property type="entry name" value="GNAT"/>
    <property type="match status" value="1"/>
</dbReference>
<evidence type="ECO:0000313" key="3">
    <source>
        <dbReference type="Proteomes" id="UP001594288"/>
    </source>
</evidence>
<sequence>MIDYRIDPEVGNEALNTLFQDAWAGHSPRDFSPVLSSSLGYICAFSGNRLIGFVYLAWDGDAHTFLLDPTVHTSLRRRGIGTELIRRATDLARLREAEWLHVDFEPHLAELYRKCGFRKSEAGVIKLVE</sequence>